<dbReference type="InterPro" id="IPR035979">
    <property type="entry name" value="RBD_domain_sf"/>
</dbReference>
<dbReference type="InterPro" id="IPR012677">
    <property type="entry name" value="Nucleotide-bd_a/b_plait_sf"/>
</dbReference>
<dbReference type="SUPFAM" id="SSF54928">
    <property type="entry name" value="RNA-binding domain, RBD"/>
    <property type="match status" value="1"/>
</dbReference>
<dbReference type="GO" id="GO:0003723">
    <property type="term" value="F:RNA binding"/>
    <property type="evidence" value="ECO:0007669"/>
    <property type="project" value="UniProtKB-KW"/>
</dbReference>
<reference evidence="2 3" key="1">
    <citation type="submission" date="2014-04" db="EMBL/GenBank/DDBJ databases">
        <authorList>
            <consortium name="DOE Joint Genome Institute"/>
            <person name="Kuo A."/>
            <person name="Girlanda M."/>
            <person name="Perotto S."/>
            <person name="Kohler A."/>
            <person name="Nagy L.G."/>
            <person name="Floudas D."/>
            <person name="Copeland A."/>
            <person name="Barry K.W."/>
            <person name="Cichocki N."/>
            <person name="Veneault-Fourrey C."/>
            <person name="LaButti K."/>
            <person name="Lindquist E.A."/>
            <person name="Lipzen A."/>
            <person name="Lundell T."/>
            <person name="Morin E."/>
            <person name="Murat C."/>
            <person name="Sun H."/>
            <person name="Tunlid A."/>
            <person name="Henrissat B."/>
            <person name="Grigoriev I.V."/>
            <person name="Hibbett D.S."/>
            <person name="Martin F."/>
            <person name="Nordberg H.P."/>
            <person name="Cantor M.N."/>
            <person name="Hua S.X."/>
        </authorList>
    </citation>
    <scope>NUCLEOTIDE SEQUENCE [LARGE SCALE GENOMIC DNA]</scope>
    <source>
        <strain evidence="2 3">MUT 4182</strain>
    </source>
</reference>
<organism evidence="2 3">
    <name type="scientific">Tulasnella calospora MUT 4182</name>
    <dbReference type="NCBI Taxonomy" id="1051891"/>
    <lineage>
        <taxon>Eukaryota</taxon>
        <taxon>Fungi</taxon>
        <taxon>Dikarya</taxon>
        <taxon>Basidiomycota</taxon>
        <taxon>Agaricomycotina</taxon>
        <taxon>Agaricomycetes</taxon>
        <taxon>Cantharellales</taxon>
        <taxon>Tulasnellaceae</taxon>
        <taxon>Tulasnella</taxon>
    </lineage>
</organism>
<reference evidence="3" key="2">
    <citation type="submission" date="2015-01" db="EMBL/GenBank/DDBJ databases">
        <title>Evolutionary Origins and Diversification of the Mycorrhizal Mutualists.</title>
        <authorList>
            <consortium name="DOE Joint Genome Institute"/>
            <consortium name="Mycorrhizal Genomics Consortium"/>
            <person name="Kohler A."/>
            <person name="Kuo A."/>
            <person name="Nagy L.G."/>
            <person name="Floudas D."/>
            <person name="Copeland A."/>
            <person name="Barry K.W."/>
            <person name="Cichocki N."/>
            <person name="Veneault-Fourrey C."/>
            <person name="LaButti K."/>
            <person name="Lindquist E.A."/>
            <person name="Lipzen A."/>
            <person name="Lundell T."/>
            <person name="Morin E."/>
            <person name="Murat C."/>
            <person name="Riley R."/>
            <person name="Ohm R."/>
            <person name="Sun H."/>
            <person name="Tunlid A."/>
            <person name="Henrissat B."/>
            <person name="Grigoriev I.V."/>
            <person name="Hibbett D.S."/>
            <person name="Martin F."/>
        </authorList>
    </citation>
    <scope>NUCLEOTIDE SEQUENCE [LARGE SCALE GENOMIC DNA]</scope>
    <source>
        <strain evidence="3">MUT 4182</strain>
    </source>
</reference>
<evidence type="ECO:0000313" key="2">
    <source>
        <dbReference type="EMBL" id="KIO30984.1"/>
    </source>
</evidence>
<dbReference type="Proteomes" id="UP000054248">
    <property type="component" value="Unassembled WGS sequence"/>
</dbReference>
<keyword evidence="1" id="KW-0694">RNA-binding</keyword>
<dbReference type="AlphaFoldDB" id="A0A0C3QSJ6"/>
<keyword evidence="3" id="KW-1185">Reference proteome</keyword>
<dbReference type="STRING" id="1051891.A0A0C3QSJ6"/>
<evidence type="ECO:0008006" key="4">
    <source>
        <dbReference type="Google" id="ProtNLM"/>
    </source>
</evidence>
<dbReference type="HOGENOM" id="CLU_1047920_0_0_1"/>
<dbReference type="OrthoDB" id="431169at2759"/>
<protein>
    <recommendedName>
        <fullName evidence="4">RRM domain-containing protein</fullName>
    </recommendedName>
</protein>
<dbReference type="Gene3D" id="3.30.70.330">
    <property type="match status" value="1"/>
</dbReference>
<dbReference type="PANTHER" id="PTHR10501">
    <property type="entry name" value="U1 SMALL NUCLEAR RIBONUCLEOPROTEIN A/U2 SMALL NUCLEAR RIBONUCLEOPROTEIN B"/>
    <property type="match status" value="1"/>
</dbReference>
<gene>
    <name evidence="2" type="ORF">M407DRAFT_68388</name>
</gene>
<proteinExistence type="predicted"/>
<dbReference type="EMBL" id="KN822966">
    <property type="protein sequence ID" value="KIO30984.1"/>
    <property type="molecule type" value="Genomic_DNA"/>
</dbReference>
<evidence type="ECO:0000256" key="1">
    <source>
        <dbReference type="ARBA" id="ARBA00022884"/>
    </source>
</evidence>
<accession>A0A0C3QSJ6</accession>
<evidence type="ECO:0000313" key="3">
    <source>
        <dbReference type="Proteomes" id="UP000054248"/>
    </source>
</evidence>
<name>A0A0C3QSJ6_9AGAM</name>
<sequence length="266" mass="28592">MQQQQQQQAIQHQQQQLQASNAAQTLLANLPPNVNPRDYILALQQLQNQNIAAQLGGQIPNLNLQNLAANLAGANNSAPTNQEEISTIFVVGFPDDMQEREFQNMFTFCPGFEAATLKVPNKELPSYGATGNTNAAQAVAAAALQRAGIFPQSQPPFNGSNDPYNLLTTNSGGVVLDTANNGIWGGLANGEDAYRALNLPPGTDLSGLAPPAPRKQIIGFAKFRTRQEALDAREVLQGRRVDMEKGSVLKAEMAKKNLHTKRGVGP</sequence>
<feature type="non-terminal residue" evidence="2">
    <location>
        <position position="266"/>
    </location>
</feature>